<reference evidence="2" key="1">
    <citation type="journal article" date="2022" name="Int. J. Mol. Sci.">
        <title>Draft Genome of Tanacetum Coccineum: Genomic Comparison of Closely Related Tanacetum-Family Plants.</title>
        <authorList>
            <person name="Yamashiro T."/>
            <person name="Shiraishi A."/>
            <person name="Nakayama K."/>
            <person name="Satake H."/>
        </authorList>
    </citation>
    <scope>NUCLEOTIDE SEQUENCE</scope>
</reference>
<keyword evidence="3" id="KW-1185">Reference proteome</keyword>
<organism evidence="2 3">
    <name type="scientific">Tanacetum coccineum</name>
    <dbReference type="NCBI Taxonomy" id="301880"/>
    <lineage>
        <taxon>Eukaryota</taxon>
        <taxon>Viridiplantae</taxon>
        <taxon>Streptophyta</taxon>
        <taxon>Embryophyta</taxon>
        <taxon>Tracheophyta</taxon>
        <taxon>Spermatophyta</taxon>
        <taxon>Magnoliopsida</taxon>
        <taxon>eudicotyledons</taxon>
        <taxon>Gunneridae</taxon>
        <taxon>Pentapetalae</taxon>
        <taxon>asterids</taxon>
        <taxon>campanulids</taxon>
        <taxon>Asterales</taxon>
        <taxon>Asteraceae</taxon>
        <taxon>Asteroideae</taxon>
        <taxon>Anthemideae</taxon>
        <taxon>Anthemidinae</taxon>
        <taxon>Tanacetum</taxon>
    </lineage>
</organism>
<protein>
    <submittedName>
        <fullName evidence="2">Uncharacterized protein</fullName>
    </submittedName>
</protein>
<dbReference type="Proteomes" id="UP001151760">
    <property type="component" value="Unassembled WGS sequence"/>
</dbReference>
<dbReference type="EMBL" id="BQNB010015968">
    <property type="protein sequence ID" value="GJT46240.1"/>
    <property type="molecule type" value="Genomic_DNA"/>
</dbReference>
<name>A0ABQ5E5W4_9ASTR</name>
<evidence type="ECO:0000313" key="3">
    <source>
        <dbReference type="Proteomes" id="UP001151760"/>
    </source>
</evidence>
<sequence length="102" mass="11357">MIDQTLLRNATNGDGSHSSHGDNRRNVQTTRPCYYADFMKCQPLNFKGAEGVVAALYLVECQLRTLGPEHMPLLGKSTQEKDNGQVLSHKVEIKKLEIELGT</sequence>
<feature type="compositionally biased region" description="Polar residues" evidence="1">
    <location>
        <begin position="1"/>
        <end position="16"/>
    </location>
</feature>
<comment type="caution">
    <text evidence="2">The sequence shown here is derived from an EMBL/GenBank/DDBJ whole genome shotgun (WGS) entry which is preliminary data.</text>
</comment>
<gene>
    <name evidence="2" type="ORF">Tco_0954955</name>
</gene>
<proteinExistence type="predicted"/>
<feature type="region of interest" description="Disordered" evidence="1">
    <location>
        <begin position="1"/>
        <end position="26"/>
    </location>
</feature>
<accession>A0ABQ5E5W4</accession>
<reference evidence="2" key="2">
    <citation type="submission" date="2022-01" db="EMBL/GenBank/DDBJ databases">
        <authorList>
            <person name="Yamashiro T."/>
            <person name="Shiraishi A."/>
            <person name="Satake H."/>
            <person name="Nakayama K."/>
        </authorList>
    </citation>
    <scope>NUCLEOTIDE SEQUENCE</scope>
</reference>
<evidence type="ECO:0000256" key="1">
    <source>
        <dbReference type="SAM" id="MobiDB-lite"/>
    </source>
</evidence>
<evidence type="ECO:0000313" key="2">
    <source>
        <dbReference type="EMBL" id="GJT46240.1"/>
    </source>
</evidence>